<evidence type="ECO:0000313" key="2">
    <source>
        <dbReference type="Proteomes" id="UP000789525"/>
    </source>
</evidence>
<evidence type="ECO:0000313" key="1">
    <source>
        <dbReference type="EMBL" id="CAG8590382.1"/>
    </source>
</evidence>
<protein>
    <submittedName>
        <fullName evidence="1">6754_t:CDS:1</fullName>
    </submittedName>
</protein>
<gene>
    <name evidence="1" type="ORF">ACOLOM_LOCUS6297</name>
</gene>
<sequence>MTFPPPLDVLSVLESMSYNREQLRPEQVICTRGGREGNLDARRETNRVAGDEQKRKGDFLVQDMENRLGSSTEEGDLVQSSGSSAQRAATPPLLGSKESQHDSQRIRRFHGLRLQQPRCAFKSRAELVPLFDFGSPNFAIYKSSSLIEKHVSNDGAYDHRVCDPGEIADASITRADPSENVDRVCCEERKNRQPQRSRREELMKGEVEDCQGLLQQVDRVQGEEKSSPPLRRLTHRSDDEEAREREEKHEEG</sequence>
<feature type="non-terminal residue" evidence="1">
    <location>
        <position position="252"/>
    </location>
</feature>
<organism evidence="1 2">
    <name type="scientific">Acaulospora colombiana</name>
    <dbReference type="NCBI Taxonomy" id="27376"/>
    <lineage>
        <taxon>Eukaryota</taxon>
        <taxon>Fungi</taxon>
        <taxon>Fungi incertae sedis</taxon>
        <taxon>Mucoromycota</taxon>
        <taxon>Glomeromycotina</taxon>
        <taxon>Glomeromycetes</taxon>
        <taxon>Diversisporales</taxon>
        <taxon>Acaulosporaceae</taxon>
        <taxon>Acaulospora</taxon>
    </lineage>
</organism>
<comment type="caution">
    <text evidence="1">The sequence shown here is derived from an EMBL/GenBank/DDBJ whole genome shotgun (WGS) entry which is preliminary data.</text>
</comment>
<proteinExistence type="predicted"/>
<name>A0ACA9MG73_9GLOM</name>
<dbReference type="Proteomes" id="UP000789525">
    <property type="component" value="Unassembled WGS sequence"/>
</dbReference>
<reference evidence="1" key="1">
    <citation type="submission" date="2021-06" db="EMBL/GenBank/DDBJ databases">
        <authorList>
            <person name="Kallberg Y."/>
            <person name="Tangrot J."/>
            <person name="Rosling A."/>
        </authorList>
    </citation>
    <scope>NUCLEOTIDE SEQUENCE</scope>
    <source>
        <strain evidence="1">CL356</strain>
    </source>
</reference>
<keyword evidence="2" id="KW-1185">Reference proteome</keyword>
<accession>A0ACA9MG73</accession>
<dbReference type="EMBL" id="CAJVPT010012799">
    <property type="protein sequence ID" value="CAG8590382.1"/>
    <property type="molecule type" value="Genomic_DNA"/>
</dbReference>